<keyword evidence="1" id="KW-0812">Transmembrane</keyword>
<dbReference type="Proteomes" id="UP000001425">
    <property type="component" value="Chromosome"/>
</dbReference>
<keyword evidence="3" id="KW-1185">Reference proteome</keyword>
<feature type="transmembrane region" description="Helical" evidence="1">
    <location>
        <begin position="157"/>
        <end position="177"/>
    </location>
</feature>
<dbReference type="PaxDb" id="1148-1001220"/>
<reference evidence="2 3" key="2">
    <citation type="journal article" date="1996" name="DNA Res.">
        <title>Sequence analysis of the genome of the unicellular cyanobacterium Synechocystis sp. strain PCC6803. II. Sequence determination of the entire genome and assignment of potential protein-coding regions.</title>
        <authorList>
            <person name="Kaneko T."/>
            <person name="Sato S."/>
            <person name="Kotani H."/>
            <person name="Tanaka A."/>
            <person name="Asamizu E."/>
            <person name="Nakamura Y."/>
            <person name="Miyajima N."/>
            <person name="Hirosawa M."/>
            <person name="Sugiura M."/>
            <person name="Sasamoto S."/>
            <person name="Kimura T."/>
            <person name="Hosouchi T."/>
            <person name="Matsuno A."/>
            <person name="Muraki A."/>
            <person name="Nakazaki N."/>
            <person name="Naruo K."/>
            <person name="Okumura S."/>
            <person name="Shimpo S."/>
            <person name="Takeuchi C."/>
            <person name="Wada T."/>
            <person name="Watanabe A."/>
            <person name="Yamada M."/>
            <person name="Yasuda M."/>
            <person name="Tabata S."/>
        </authorList>
    </citation>
    <scope>NUCLEOTIDE SEQUENCE [LARGE SCALE GENOMIC DNA]</scope>
    <source>
        <strain evidence="3">ATCC 27184 / PCC 6803 / Kazusa</strain>
    </source>
</reference>
<sequence>MNKLPKITNTNNEFFVSILALLLFIGIFFITASYSDLLNSGFRYFIDDHQIPVMKQDLDNHGFWETAKIWINHDRSIQRFRPYFQLQVVTITQLLGVNSFLWFSYITLLGAFTSFFLFAFGRILFFSIPVSLFFPISTLLGKQSEIWVRPMIPDAQGMFFLSAALLFIGLSCNHSKYSKINSVIAIILIIIMSLCKESYIIFIPTLISLKVWLYSDFQKTSLWKSIDTNRIFVGVLLAVMFLELTYIVFFLGTSGMGYAGVDNETLDLFAILRTSKDLLLQSYFLPIIISIVILFVTTRLTHHSLLVTLKKIIPFIILLFISLIPQTLIYTKSGIIAAFYLFPFILVSTLLLSKILSLIGDSCRWLGVLLVSCLLFTLVFNQSPLAWDIYSQQSQEKQYMNELIDQIEICSEKPDPILVVLNPKVRYEVSDALQKVLRSVKHREQLFIVTYGLEGSLFYSDKLADTEAVWNFLDPKAILPSYNGTLLDIHDKGDIKTIVIFDGLDDDFAKSNIDWFSPKEYQMKRFDISLAPSTLYCKK</sequence>
<feature type="transmembrane region" description="Helical" evidence="1">
    <location>
        <begin position="230"/>
        <end position="258"/>
    </location>
</feature>
<feature type="transmembrane region" description="Helical" evidence="1">
    <location>
        <begin position="183"/>
        <end position="209"/>
    </location>
</feature>
<reference evidence="2 3" key="1">
    <citation type="journal article" date="1995" name="DNA Res.">
        <title>Sequence analysis of the genome of the unicellular cyanobacterium Synechocystis sp. strain PCC6803. I. Sequence features in the 1 Mb region from map positions 64% to 92% of the genome.</title>
        <authorList>
            <person name="Kaneko T."/>
            <person name="Tanaka A."/>
            <person name="Sato S."/>
            <person name="Kotani H."/>
            <person name="Sazuka T."/>
            <person name="Miyajima N."/>
            <person name="Sugiura M."/>
            <person name="Tabata S."/>
        </authorList>
    </citation>
    <scope>NUCLEOTIDE SEQUENCE [LARGE SCALE GENOMIC DNA]</scope>
    <source>
        <strain evidence="3">ATCC 27184 / PCC 6803 / Kazusa</strain>
    </source>
</reference>
<keyword evidence="1" id="KW-0472">Membrane</keyword>
<keyword evidence="1" id="KW-1133">Transmembrane helix</keyword>
<feature type="transmembrane region" description="Helical" evidence="1">
    <location>
        <begin position="335"/>
        <end position="353"/>
    </location>
</feature>
<evidence type="ECO:0000256" key="1">
    <source>
        <dbReference type="SAM" id="Phobius"/>
    </source>
</evidence>
<organism evidence="2 3">
    <name type="scientific">Synechocystis sp. (strain ATCC 27184 / PCC 6803 / Kazusa)</name>
    <dbReference type="NCBI Taxonomy" id="1111708"/>
    <lineage>
        <taxon>Bacteria</taxon>
        <taxon>Bacillati</taxon>
        <taxon>Cyanobacteriota</taxon>
        <taxon>Cyanophyceae</taxon>
        <taxon>Synechococcales</taxon>
        <taxon>Merismopediaceae</taxon>
        <taxon>Synechocystis</taxon>
    </lineage>
</organism>
<feature type="transmembrane region" description="Helical" evidence="1">
    <location>
        <begin position="115"/>
        <end position="136"/>
    </location>
</feature>
<dbReference type="STRING" id="1148.gene:10499963"/>
<dbReference type="EnsemblBacteria" id="BAA10462">
    <property type="protein sequence ID" value="BAA10462"/>
    <property type="gene ID" value="BAA10462"/>
</dbReference>
<feature type="transmembrane region" description="Helical" evidence="1">
    <location>
        <begin position="312"/>
        <end position="329"/>
    </location>
</feature>
<dbReference type="eggNOG" id="ENOG5032552">
    <property type="taxonomic scope" value="Bacteria"/>
</dbReference>
<dbReference type="IntAct" id="Q55377">
    <property type="interactions" value="2"/>
</dbReference>
<evidence type="ECO:0000313" key="2">
    <source>
        <dbReference type="EMBL" id="BAA10462.1"/>
    </source>
</evidence>
<dbReference type="InParanoid" id="Q55377"/>
<dbReference type="KEGG" id="syn:slr0913"/>
<feature type="transmembrane region" description="Helical" evidence="1">
    <location>
        <begin position="365"/>
        <end position="387"/>
    </location>
</feature>
<feature type="transmembrane region" description="Helical" evidence="1">
    <location>
        <begin position="278"/>
        <end position="300"/>
    </location>
</feature>
<gene>
    <name evidence="2" type="ordered locus">slr0913</name>
</gene>
<feature type="transmembrane region" description="Helical" evidence="1">
    <location>
        <begin position="83"/>
        <end position="103"/>
    </location>
</feature>
<protein>
    <submittedName>
        <fullName evidence="2">Slr0913 protein</fullName>
    </submittedName>
</protein>
<accession>Q55377</accession>
<feature type="transmembrane region" description="Helical" evidence="1">
    <location>
        <begin position="14"/>
        <end position="34"/>
    </location>
</feature>
<evidence type="ECO:0000313" key="3">
    <source>
        <dbReference type="Proteomes" id="UP000001425"/>
    </source>
</evidence>
<dbReference type="EMBL" id="BA000022">
    <property type="protein sequence ID" value="BAA10462.1"/>
    <property type="molecule type" value="Genomic_DNA"/>
</dbReference>
<dbReference type="PIR" id="S75727">
    <property type="entry name" value="S75727"/>
</dbReference>
<dbReference type="AlphaFoldDB" id="Q55377"/>
<proteinExistence type="predicted"/>
<name>Q55377_SYNY3</name>